<accession>A0A1A8WQX6</accession>
<name>A0A1A8WQX6_PLAOA</name>
<sequence length="66" mass="7784">MFDSPKKRYHKRSIKTRQIDFLKMFEESLTLHVKAWVAAKKERCQCCAEKKKETYMRAGGDCVNKG</sequence>
<gene>
    <name evidence="1" type="ORF">POVCU2_0094960</name>
</gene>
<evidence type="ECO:0000313" key="2">
    <source>
        <dbReference type="Proteomes" id="UP000078560"/>
    </source>
</evidence>
<protein>
    <submittedName>
        <fullName evidence="1">Uncharacterized protein</fullName>
    </submittedName>
</protein>
<reference evidence="2" key="1">
    <citation type="submission" date="2016-05" db="EMBL/GenBank/DDBJ databases">
        <authorList>
            <person name="Naeem Raeece"/>
        </authorList>
    </citation>
    <scope>NUCLEOTIDE SEQUENCE [LARGE SCALE GENOMIC DNA]</scope>
</reference>
<dbReference type="Proteomes" id="UP000078560">
    <property type="component" value="Unassembled WGS sequence"/>
</dbReference>
<dbReference type="AlphaFoldDB" id="A0A1A8WQX6"/>
<proteinExistence type="predicted"/>
<evidence type="ECO:0000313" key="1">
    <source>
        <dbReference type="EMBL" id="SBS95308.1"/>
    </source>
</evidence>
<dbReference type="EMBL" id="FLQU01002009">
    <property type="protein sequence ID" value="SBS95308.1"/>
    <property type="molecule type" value="Genomic_DNA"/>
</dbReference>
<organism evidence="1 2">
    <name type="scientific">Plasmodium ovale curtisi</name>
    <dbReference type="NCBI Taxonomy" id="864141"/>
    <lineage>
        <taxon>Eukaryota</taxon>
        <taxon>Sar</taxon>
        <taxon>Alveolata</taxon>
        <taxon>Apicomplexa</taxon>
        <taxon>Aconoidasida</taxon>
        <taxon>Haemosporida</taxon>
        <taxon>Plasmodiidae</taxon>
        <taxon>Plasmodium</taxon>
        <taxon>Plasmodium (Plasmodium)</taxon>
    </lineage>
</organism>